<dbReference type="RefSeq" id="WP_246200000.1">
    <property type="nucleotide sequence ID" value="NZ_CADDWK010000007.1"/>
</dbReference>
<evidence type="ECO:0000256" key="3">
    <source>
        <dbReference type="ARBA" id="ARBA00012690"/>
    </source>
</evidence>
<dbReference type="AlphaFoldDB" id="A0A841PS31"/>
<evidence type="ECO:0000256" key="4">
    <source>
        <dbReference type="ARBA" id="ARBA00022801"/>
    </source>
</evidence>
<evidence type="ECO:0000313" key="9">
    <source>
        <dbReference type="Proteomes" id="UP000581688"/>
    </source>
</evidence>
<dbReference type="EC" id="3.2.1.73" evidence="3"/>
<reference evidence="8 9" key="1">
    <citation type="submission" date="2020-08" db="EMBL/GenBank/DDBJ databases">
        <title>Genomic Encyclopedia of Type Strains, Phase IV (KMG-IV): sequencing the most valuable type-strain genomes for metagenomic binning, comparative biology and taxonomic classification.</title>
        <authorList>
            <person name="Goeker M."/>
        </authorList>
    </citation>
    <scope>NUCLEOTIDE SEQUENCE [LARGE SCALE GENOMIC DNA]</scope>
    <source>
        <strain evidence="8 9">DSM 19612</strain>
    </source>
</reference>
<dbReference type="CDD" id="cd08023">
    <property type="entry name" value="GH16_laminarinase_like"/>
    <property type="match status" value="1"/>
</dbReference>
<comment type="catalytic activity">
    <reaction evidence="1">
        <text>Hydrolysis of (1-&gt;4)-beta-D-glucosidic linkages in beta-D-glucans containing (1-&gt;3)- and (1-&gt;4)-bonds.</text>
        <dbReference type="EC" id="3.2.1.73"/>
    </reaction>
</comment>
<sequence length="303" mass="35440">MKKISFIMMIGIISLFFAGLFIIQLSEGSWKSSKSVSIMDEPRKDTALSINEDNLTKKSLSSTNLLNEVTYYNEQDKQWVLIWSDEFDSVQLHRSKWQKENWAAEKNNELQFYRPENVTVDDGFLKLISKKEMYDDREYTSGAIHSKEKFSFLYGKVEMRAKLPKGQGIFPAFWMMPDVNDRWLPEIDIMEMLGHKPNESWMVLHWLDEKGELSTVSQSYIGENFADGFHTFGIEWTPEKVSWFIDGVKRFETTTYIPTEDMYLYLNTAIGGNWPGTPDETTTFPQYFEVDYVRVYQQNGAEI</sequence>
<evidence type="ECO:0000256" key="6">
    <source>
        <dbReference type="PIRSR" id="PIRSR608264-1"/>
    </source>
</evidence>
<dbReference type="PROSITE" id="PS51762">
    <property type="entry name" value="GH16_2"/>
    <property type="match status" value="1"/>
</dbReference>
<dbReference type="InterPro" id="IPR000757">
    <property type="entry name" value="Beta-glucanase-like"/>
</dbReference>
<dbReference type="PRINTS" id="PR00737">
    <property type="entry name" value="GLHYDRLASE16"/>
</dbReference>
<comment type="caution">
    <text evidence="8">The sequence shown here is derived from an EMBL/GenBank/DDBJ whole genome shotgun (WGS) entry which is preliminary data.</text>
</comment>
<evidence type="ECO:0000259" key="7">
    <source>
        <dbReference type="PROSITE" id="PS51762"/>
    </source>
</evidence>
<protein>
    <recommendedName>
        <fullName evidence="3">licheninase</fullName>
        <ecNumber evidence="3">3.2.1.73</ecNumber>
    </recommendedName>
</protein>
<dbReference type="Pfam" id="PF00722">
    <property type="entry name" value="Glyco_hydro_16"/>
    <property type="match status" value="1"/>
</dbReference>
<keyword evidence="4" id="KW-0378">Hydrolase</keyword>
<accession>A0A841PS31</accession>
<dbReference type="Gene3D" id="2.60.120.200">
    <property type="match status" value="1"/>
</dbReference>
<dbReference type="PANTHER" id="PTHR10963:SF55">
    <property type="entry name" value="GLYCOSIDE HYDROLASE FAMILY 16 PROTEIN"/>
    <property type="match status" value="1"/>
</dbReference>
<evidence type="ECO:0000313" key="8">
    <source>
        <dbReference type="EMBL" id="MBB6451737.1"/>
    </source>
</evidence>
<organism evidence="8 9">
    <name type="scientific">Salirhabdus euzebyi</name>
    <dbReference type="NCBI Taxonomy" id="394506"/>
    <lineage>
        <taxon>Bacteria</taxon>
        <taxon>Bacillati</taxon>
        <taxon>Bacillota</taxon>
        <taxon>Bacilli</taxon>
        <taxon>Bacillales</taxon>
        <taxon>Bacillaceae</taxon>
        <taxon>Salirhabdus</taxon>
    </lineage>
</organism>
<evidence type="ECO:0000256" key="1">
    <source>
        <dbReference type="ARBA" id="ARBA00000481"/>
    </source>
</evidence>
<dbReference type="EMBL" id="JACHGH010000001">
    <property type="protein sequence ID" value="MBB6451737.1"/>
    <property type="molecule type" value="Genomic_DNA"/>
</dbReference>
<proteinExistence type="inferred from homology"/>
<feature type="domain" description="GH16" evidence="7">
    <location>
        <begin position="60"/>
        <end position="301"/>
    </location>
</feature>
<feature type="active site" description="Proton donor" evidence="6">
    <location>
        <position position="191"/>
    </location>
</feature>
<dbReference type="GO" id="GO:0005975">
    <property type="term" value="P:carbohydrate metabolic process"/>
    <property type="evidence" value="ECO:0007669"/>
    <property type="project" value="InterPro"/>
</dbReference>
<dbReference type="SUPFAM" id="SSF49899">
    <property type="entry name" value="Concanavalin A-like lectins/glucanases"/>
    <property type="match status" value="1"/>
</dbReference>
<comment type="similarity">
    <text evidence="2">Belongs to the glycosyl hydrolase 16 family.</text>
</comment>
<dbReference type="PANTHER" id="PTHR10963">
    <property type="entry name" value="GLYCOSYL HYDROLASE-RELATED"/>
    <property type="match status" value="1"/>
</dbReference>
<dbReference type="GO" id="GO:0042972">
    <property type="term" value="F:licheninase activity"/>
    <property type="evidence" value="ECO:0007669"/>
    <property type="project" value="UniProtKB-EC"/>
</dbReference>
<keyword evidence="9" id="KW-1185">Reference proteome</keyword>
<evidence type="ECO:0000256" key="5">
    <source>
        <dbReference type="ARBA" id="ARBA00023295"/>
    </source>
</evidence>
<name>A0A841PS31_9BACI</name>
<gene>
    <name evidence="8" type="ORF">HNQ94_000158</name>
</gene>
<dbReference type="InterPro" id="IPR050546">
    <property type="entry name" value="Glycosyl_Hydrlase_16"/>
</dbReference>
<dbReference type="InterPro" id="IPR008264">
    <property type="entry name" value="Beta_glucanase"/>
</dbReference>
<keyword evidence="5" id="KW-0326">Glycosidase</keyword>
<evidence type="ECO:0000256" key="2">
    <source>
        <dbReference type="ARBA" id="ARBA00006865"/>
    </source>
</evidence>
<dbReference type="Proteomes" id="UP000581688">
    <property type="component" value="Unassembled WGS sequence"/>
</dbReference>
<dbReference type="InterPro" id="IPR013320">
    <property type="entry name" value="ConA-like_dom_sf"/>
</dbReference>
<feature type="active site" description="Nucleophile" evidence="6">
    <location>
        <position position="186"/>
    </location>
</feature>